<dbReference type="FunCoup" id="F0ZLB3">
    <property type="interactions" value="2"/>
</dbReference>
<dbReference type="AlphaFoldDB" id="F0ZLB3"/>
<dbReference type="GO" id="GO:0016020">
    <property type="term" value="C:membrane"/>
    <property type="evidence" value="ECO:0000318"/>
    <property type="project" value="GO_Central"/>
</dbReference>
<evidence type="ECO:0000313" key="5">
    <source>
        <dbReference type="EMBL" id="EGC35284.1"/>
    </source>
</evidence>
<dbReference type="InterPro" id="IPR029058">
    <property type="entry name" value="AB_hydrolase_fold"/>
</dbReference>
<dbReference type="eggNOG" id="KOG1454">
    <property type="taxonomic scope" value="Eukaryota"/>
</dbReference>
<dbReference type="PANTHER" id="PTHR43798:SF14">
    <property type="entry name" value="SERINE HYDROLASE-LIKE PROTEIN DDB_G0286239"/>
    <property type="match status" value="1"/>
</dbReference>
<name>F0ZLB3_DICPU</name>
<dbReference type="GO" id="GO:0016787">
    <property type="term" value="F:hydrolase activity"/>
    <property type="evidence" value="ECO:0007669"/>
    <property type="project" value="UniProtKB-KW"/>
</dbReference>
<dbReference type="Pfam" id="PF00561">
    <property type="entry name" value="Abhydrolase_1"/>
    <property type="match status" value="1"/>
</dbReference>
<evidence type="ECO:0000256" key="3">
    <source>
        <dbReference type="SAM" id="MobiDB-lite"/>
    </source>
</evidence>
<proteinExistence type="inferred from homology"/>
<evidence type="ECO:0000313" key="6">
    <source>
        <dbReference type="Proteomes" id="UP000001064"/>
    </source>
</evidence>
<dbReference type="InterPro" id="IPR050266">
    <property type="entry name" value="AB_hydrolase_sf"/>
</dbReference>
<feature type="domain" description="AB hydrolase-1" evidence="4">
    <location>
        <begin position="55"/>
        <end position="153"/>
    </location>
</feature>
<feature type="region of interest" description="Disordered" evidence="3">
    <location>
        <begin position="1"/>
        <end position="25"/>
    </location>
</feature>
<dbReference type="VEuPathDB" id="AmoebaDB:DICPUDRAFT_152421"/>
<dbReference type="PANTHER" id="PTHR43798">
    <property type="entry name" value="MONOACYLGLYCEROL LIPASE"/>
    <property type="match status" value="1"/>
</dbReference>
<keyword evidence="6" id="KW-1185">Reference proteome</keyword>
<evidence type="ECO:0000259" key="4">
    <source>
        <dbReference type="Pfam" id="PF00561"/>
    </source>
</evidence>
<dbReference type="Gene3D" id="3.40.50.1820">
    <property type="entry name" value="alpha/beta hydrolase"/>
    <property type="match status" value="1"/>
</dbReference>
<dbReference type="InterPro" id="IPR000073">
    <property type="entry name" value="AB_hydrolase_1"/>
</dbReference>
<protein>
    <recommendedName>
        <fullName evidence="4">AB hydrolase-1 domain-containing protein</fullName>
    </recommendedName>
</protein>
<comment type="similarity">
    <text evidence="1">Belongs to the AB hydrolase superfamily.</text>
</comment>
<accession>F0ZLB3</accession>
<feature type="compositionally biased region" description="Polar residues" evidence="3">
    <location>
        <begin position="7"/>
        <end position="25"/>
    </location>
</feature>
<sequence>MSENEQKQSQQELKTKPTSFTNNNFSKGEEVSIRIGTGINIAGKAWGPKDSNKKILALHGWLDNANTFDFLAPVMADQGYRIICIDFIGHGLSPHKPSWCNLYYTDYITQVLDVAEALQWKTFTIMGHSMGAGIASILAATMSHLVERIICLDFIGILSKEVDQVKAIQFAMQTRSSINQRKPNLYSNKQDIFDKLKSNNPWIADNAANRLLERSIESVISNDGEQMYKLRHDPRLVGPSIFIMREAEVLLMLDEIKCPVLVCWADVTKQQMLINRNWTQVMETRMKHIKNLSQVIVKGSHHFHMENIDAFSSNILEFLEKDQDISSFEPQTNAPNQKEQQQLQKPDNHNQIVEKSSPQLEGNNTSANTEGHQYSKL</sequence>
<keyword evidence="2" id="KW-0378">Hydrolase</keyword>
<feature type="region of interest" description="Disordered" evidence="3">
    <location>
        <begin position="327"/>
        <end position="377"/>
    </location>
</feature>
<evidence type="ECO:0000256" key="2">
    <source>
        <dbReference type="ARBA" id="ARBA00022801"/>
    </source>
</evidence>
<dbReference type="OrthoDB" id="190201at2759"/>
<gene>
    <name evidence="5" type="ORF">DICPUDRAFT_152421</name>
</gene>
<organism evidence="5 6">
    <name type="scientific">Dictyostelium purpureum</name>
    <name type="common">Slime mold</name>
    <dbReference type="NCBI Taxonomy" id="5786"/>
    <lineage>
        <taxon>Eukaryota</taxon>
        <taxon>Amoebozoa</taxon>
        <taxon>Evosea</taxon>
        <taxon>Eumycetozoa</taxon>
        <taxon>Dictyostelia</taxon>
        <taxon>Dictyosteliales</taxon>
        <taxon>Dictyosteliaceae</taxon>
        <taxon>Dictyostelium</taxon>
    </lineage>
</organism>
<dbReference type="KEGG" id="dpp:DICPUDRAFT_152421"/>
<dbReference type="OMA" id="HGWMDVS"/>
<reference evidence="6" key="1">
    <citation type="journal article" date="2011" name="Genome Biol.">
        <title>Comparative genomics of the social amoebae Dictyostelium discoideum and Dictyostelium purpureum.</title>
        <authorList>
            <consortium name="US DOE Joint Genome Institute (JGI-PGF)"/>
            <person name="Sucgang R."/>
            <person name="Kuo A."/>
            <person name="Tian X."/>
            <person name="Salerno W."/>
            <person name="Parikh A."/>
            <person name="Feasley C.L."/>
            <person name="Dalin E."/>
            <person name="Tu H."/>
            <person name="Huang E."/>
            <person name="Barry K."/>
            <person name="Lindquist E."/>
            <person name="Shapiro H."/>
            <person name="Bruce D."/>
            <person name="Schmutz J."/>
            <person name="Salamov A."/>
            <person name="Fey P."/>
            <person name="Gaudet P."/>
            <person name="Anjard C."/>
            <person name="Babu M.M."/>
            <person name="Basu S."/>
            <person name="Bushmanova Y."/>
            <person name="van der Wel H."/>
            <person name="Katoh-Kurasawa M."/>
            <person name="Dinh C."/>
            <person name="Coutinho P.M."/>
            <person name="Saito T."/>
            <person name="Elias M."/>
            <person name="Schaap P."/>
            <person name="Kay R.R."/>
            <person name="Henrissat B."/>
            <person name="Eichinger L."/>
            <person name="Rivero F."/>
            <person name="Putnam N.H."/>
            <person name="West C.M."/>
            <person name="Loomis W.F."/>
            <person name="Chisholm R.L."/>
            <person name="Shaulsky G."/>
            <person name="Strassmann J.E."/>
            <person name="Queller D.C."/>
            <person name="Kuspa A."/>
            <person name="Grigoriev I.V."/>
        </authorList>
    </citation>
    <scope>NUCLEOTIDE SEQUENCE [LARGE SCALE GENOMIC DNA]</scope>
    <source>
        <strain evidence="6">QSDP1</strain>
    </source>
</reference>
<dbReference type="SUPFAM" id="SSF53474">
    <property type="entry name" value="alpha/beta-Hydrolases"/>
    <property type="match status" value="1"/>
</dbReference>
<dbReference type="GeneID" id="10501617"/>
<dbReference type="InParanoid" id="F0ZLB3"/>
<evidence type="ECO:0000256" key="1">
    <source>
        <dbReference type="ARBA" id="ARBA00008645"/>
    </source>
</evidence>
<dbReference type="STRING" id="5786.F0ZLB3"/>
<dbReference type="RefSeq" id="XP_003288210.1">
    <property type="nucleotide sequence ID" value="XM_003288162.1"/>
</dbReference>
<dbReference type="Proteomes" id="UP000001064">
    <property type="component" value="Unassembled WGS sequence"/>
</dbReference>
<dbReference type="EMBL" id="GL871065">
    <property type="protein sequence ID" value="EGC35284.1"/>
    <property type="molecule type" value="Genomic_DNA"/>
</dbReference>